<gene>
    <name evidence="2" type="ORF">MNB_SV-14-1212</name>
</gene>
<dbReference type="EMBL" id="FPHN01000016">
    <property type="protein sequence ID" value="SFV52843.1"/>
    <property type="molecule type" value="Genomic_DNA"/>
</dbReference>
<sequence length="203" mass="24349">MNFLQKIAQRLLLVIQFILVFLFILFEELIWEGIAKPIYNKIESLHITQKIEEKISQTNRYLILLVFLLFLFSVEGAGLLAGLFFIQGKVLFGLILYITKIPIAAFVFWLFKVSKKKLLSFLWFKWAYNKIMSGLDWLKDLEIYKSSMAMILSLKERIKKSWKKFKDKYFDKDSSFTEELKSFYNYMKNFKKNIKKRKEDKND</sequence>
<reference evidence="2" key="1">
    <citation type="submission" date="2016-10" db="EMBL/GenBank/DDBJ databases">
        <authorList>
            <person name="de Groot N.N."/>
        </authorList>
    </citation>
    <scope>NUCLEOTIDE SEQUENCE</scope>
</reference>
<accession>A0A1W1BH67</accession>
<proteinExistence type="predicted"/>
<name>A0A1W1BH67_9ZZZZ</name>
<organism evidence="2">
    <name type="scientific">hydrothermal vent metagenome</name>
    <dbReference type="NCBI Taxonomy" id="652676"/>
    <lineage>
        <taxon>unclassified sequences</taxon>
        <taxon>metagenomes</taxon>
        <taxon>ecological metagenomes</taxon>
    </lineage>
</organism>
<evidence type="ECO:0000256" key="1">
    <source>
        <dbReference type="SAM" id="Phobius"/>
    </source>
</evidence>
<feature type="transmembrane region" description="Helical" evidence="1">
    <location>
        <begin position="12"/>
        <end position="31"/>
    </location>
</feature>
<feature type="transmembrane region" description="Helical" evidence="1">
    <location>
        <begin position="91"/>
        <end position="111"/>
    </location>
</feature>
<dbReference type="AlphaFoldDB" id="A0A1W1BH67"/>
<keyword evidence="1" id="KW-0812">Transmembrane</keyword>
<protein>
    <submittedName>
        <fullName evidence="2">Bll5565 protein</fullName>
    </submittedName>
</protein>
<keyword evidence="1" id="KW-1133">Transmembrane helix</keyword>
<feature type="transmembrane region" description="Helical" evidence="1">
    <location>
        <begin position="61"/>
        <end position="85"/>
    </location>
</feature>
<keyword evidence="1" id="KW-0472">Membrane</keyword>
<evidence type="ECO:0000313" key="2">
    <source>
        <dbReference type="EMBL" id="SFV52843.1"/>
    </source>
</evidence>